<dbReference type="AlphaFoldDB" id="A0A211YRA6"/>
<dbReference type="PANTHER" id="PTHR30486">
    <property type="entry name" value="TWITCHING MOTILITY PROTEIN PILT"/>
    <property type="match status" value="1"/>
</dbReference>
<reference evidence="3 4" key="1">
    <citation type="submission" date="2017-05" db="EMBL/GenBank/DDBJ databases">
        <title>The draft genome of the hyperthermophilic archaeon 'Pyrodictium delaneyi strain Hulk', an iron and nitrate reducer, reveals the capacity for sulfate reduction.</title>
        <authorList>
            <person name="Demey L.M."/>
            <person name="Miller C."/>
            <person name="Manzella M."/>
            <person name="Reguera G."/>
            <person name="Kashefi K."/>
        </authorList>
    </citation>
    <scope>NUCLEOTIDE SEQUENCE [LARGE SCALE GENOMIC DNA]</scope>
    <source>
        <strain evidence="3 4">Hulk</strain>
    </source>
</reference>
<keyword evidence="4" id="KW-1185">Reference proteome</keyword>
<feature type="domain" description="Bacterial type II secretion system protein E" evidence="2">
    <location>
        <begin position="170"/>
        <end position="344"/>
    </location>
</feature>
<organism evidence="3 4">
    <name type="scientific">Pyrodictium delaneyi</name>
    <dbReference type="NCBI Taxonomy" id="1273541"/>
    <lineage>
        <taxon>Archaea</taxon>
        <taxon>Thermoproteota</taxon>
        <taxon>Thermoprotei</taxon>
        <taxon>Desulfurococcales</taxon>
        <taxon>Pyrodictiaceae</taxon>
        <taxon>Pyrodictium</taxon>
    </lineage>
</organism>
<accession>A0A211YRA6</accession>
<evidence type="ECO:0000313" key="3">
    <source>
        <dbReference type="EMBL" id="OWJ55583.1"/>
    </source>
</evidence>
<name>A0A211YRA6_9CREN</name>
<dbReference type="InterPro" id="IPR027417">
    <property type="entry name" value="P-loop_NTPase"/>
</dbReference>
<sequence length="407" mass="45928">MEYNVGPVRYMVDPRTRSYVVEEPALSPEAAEAVKAIEEWLSLRGLEPESDNIATAADHLGYSEVYQREATAIEYHVRRLLSGWGKLYPLILDESLEEVAAPKPGVVYVVHREVNPGEYMETNIVLDDTELEDIIRQLAVKAGVSINPAYPTAEFNVDGARVSASLRLVASTGPELTVRKFPRRPFSLEDLVQRRLLPREAAEYLSCLLRNFGMVFIIGRTGSGKTTLLGALLDSLPDPEWRVVTIEETPELRLRRRNWTSLHTREPRSLAEPERIRVSIEQLLREALRKRPHAIAVTEARGSEVRYIFEAAALGEASVATFHAKSLGELLHRLRLLGIDDALLDLLDAVVLLGVVGLPEGGRARRMLGLWERREGEFVELWRWSENDSWETLAEPRRCRVSRIPAS</sequence>
<comment type="caution">
    <text evidence="3">The sequence shown here is derived from an EMBL/GenBank/DDBJ whole genome shotgun (WGS) entry which is preliminary data.</text>
</comment>
<dbReference type="InterPro" id="IPR050921">
    <property type="entry name" value="T4SS_GSP_E_ATPase"/>
</dbReference>
<dbReference type="SUPFAM" id="SSF52540">
    <property type="entry name" value="P-loop containing nucleoside triphosphate hydrolases"/>
    <property type="match status" value="1"/>
</dbReference>
<dbReference type="Pfam" id="PF00437">
    <property type="entry name" value="T2SSE"/>
    <property type="match status" value="1"/>
</dbReference>
<dbReference type="Proteomes" id="UP000196694">
    <property type="component" value="Unassembled WGS sequence"/>
</dbReference>
<evidence type="ECO:0000313" key="4">
    <source>
        <dbReference type="Proteomes" id="UP000196694"/>
    </source>
</evidence>
<dbReference type="GO" id="GO:0016887">
    <property type="term" value="F:ATP hydrolysis activity"/>
    <property type="evidence" value="ECO:0007669"/>
    <property type="project" value="InterPro"/>
</dbReference>
<dbReference type="PANTHER" id="PTHR30486:SF6">
    <property type="entry name" value="TYPE IV PILUS RETRACTATION ATPASE PILT"/>
    <property type="match status" value="1"/>
</dbReference>
<dbReference type="RefSeq" id="WP_088171721.1">
    <property type="nucleotide sequence ID" value="NZ_NCQP01000001.1"/>
</dbReference>
<dbReference type="Gene3D" id="3.40.50.300">
    <property type="entry name" value="P-loop containing nucleotide triphosphate hydrolases"/>
    <property type="match status" value="1"/>
</dbReference>
<evidence type="ECO:0000256" key="1">
    <source>
        <dbReference type="ARBA" id="ARBA00006611"/>
    </source>
</evidence>
<proteinExistence type="inferred from homology"/>
<comment type="similarity">
    <text evidence="1">Belongs to the GSP E family.</text>
</comment>
<dbReference type="Gene3D" id="3.30.450.380">
    <property type="match status" value="1"/>
</dbReference>
<evidence type="ECO:0000259" key="2">
    <source>
        <dbReference type="Pfam" id="PF00437"/>
    </source>
</evidence>
<dbReference type="EMBL" id="NCQP01000001">
    <property type="protein sequence ID" value="OWJ55583.1"/>
    <property type="molecule type" value="Genomic_DNA"/>
</dbReference>
<protein>
    <recommendedName>
        <fullName evidence="2">Bacterial type II secretion system protein E domain-containing protein</fullName>
    </recommendedName>
</protein>
<gene>
    <name evidence="3" type="ORF">Pdsh_02005</name>
</gene>
<dbReference type="InterPro" id="IPR001482">
    <property type="entry name" value="T2SS/T4SS_dom"/>
</dbReference>